<dbReference type="EMBL" id="VIRV01000005">
    <property type="protein sequence ID" value="MBY0758451.1"/>
    <property type="molecule type" value="Genomic_DNA"/>
</dbReference>
<sequence length="470" mass="53301">MATTRIMPLHTGKGRTESKAVSDIIDYVENPQKTDNGRLITGYGCDSRTADAEFLLAKRQYIAATGRIRGADDVIAYHVRQSFKPGEITPEEANRLGVEFAKRFTKGRHAFVVCTHIDKSHVHNHIIWSAVNLDCDRKFRNFWGSTRAVRRLSDTICIENGLSIVENPKPHGKSYNKWLGDQAKPSHRELLRLAIDQALAQKPADLDVLFQLLREDGCEVSKRGKSYRLKLPGWDRAARLDSLGAGYTLDDLLAVLSGQKEHTPRKKTTAQAEPPKVNLLVDIQAKLQAGKGAGYVRWAKVFNLKQMARTMNFLTEHNLLEYAELADKAAAATAHHNELSAQIKAAEKRMAEIAVLRTHIVNYAKTREVYVAYRKAGYSAKFRQEHESEILLHRAAKDSFDNLGVKKLPKMKELQAEYAKLLEEKKKNYAEYRHSREEMRELLAAKANVDRILNMEAEHDAEKEKDHGQR</sequence>
<name>A0ABS7L5W7_9FIRM</name>
<reference evidence="3 4" key="1">
    <citation type="journal article" date="2020" name="New Microbes New Infect">
        <title>Sellimonas caecigallum sp. nov., description and genome sequence of a new member of the Sellimonas genus isolated from the cecum of feral chicken.</title>
        <authorList>
            <person name="Wongkuna S."/>
            <person name="Ghimire S."/>
            <person name="Antony L."/>
            <person name="Chankhamhaengdecha S."/>
            <person name="Janvilisri T."/>
            <person name="Scaria J."/>
        </authorList>
    </citation>
    <scope>NUCLEOTIDE SEQUENCE [LARGE SCALE GENOMIC DNA]</scope>
    <source>
        <strain evidence="3 4">SW451</strain>
    </source>
</reference>
<organism evidence="3 4">
    <name type="scientific">Sellimonas caecigallum</name>
    <dbReference type="NCBI Taxonomy" id="2592333"/>
    <lineage>
        <taxon>Bacteria</taxon>
        <taxon>Bacillati</taxon>
        <taxon>Bacillota</taxon>
        <taxon>Clostridia</taxon>
        <taxon>Lachnospirales</taxon>
        <taxon>Lachnospiraceae</taxon>
        <taxon>Sellimonas</taxon>
    </lineage>
</organism>
<proteinExistence type="predicted"/>
<dbReference type="Proteomes" id="UP000779049">
    <property type="component" value="Unassembled WGS sequence"/>
</dbReference>
<dbReference type="InterPro" id="IPR005094">
    <property type="entry name" value="Endonuclease_MobA/VirD2"/>
</dbReference>
<evidence type="ECO:0000313" key="3">
    <source>
        <dbReference type="EMBL" id="MBY0758451.1"/>
    </source>
</evidence>
<protein>
    <submittedName>
        <fullName evidence="3">Relaxase</fullName>
    </submittedName>
</protein>
<keyword evidence="1" id="KW-0175">Coiled coil</keyword>
<comment type="caution">
    <text evidence="3">The sequence shown here is derived from an EMBL/GenBank/DDBJ whole genome shotgun (WGS) entry which is preliminary data.</text>
</comment>
<feature type="coiled-coil region" evidence="1">
    <location>
        <begin position="329"/>
        <end position="356"/>
    </location>
</feature>
<accession>A0ABS7L5W7</accession>
<dbReference type="Pfam" id="PF03432">
    <property type="entry name" value="Relaxase"/>
    <property type="match status" value="1"/>
</dbReference>
<evidence type="ECO:0000256" key="1">
    <source>
        <dbReference type="SAM" id="Coils"/>
    </source>
</evidence>
<keyword evidence="4" id="KW-1185">Reference proteome</keyword>
<evidence type="ECO:0000313" key="4">
    <source>
        <dbReference type="Proteomes" id="UP000779049"/>
    </source>
</evidence>
<gene>
    <name evidence="3" type="ORF">FLB61_05000</name>
</gene>
<feature type="domain" description="MobA/VirD2-like nuclease" evidence="2">
    <location>
        <begin position="27"/>
        <end position="162"/>
    </location>
</feature>
<evidence type="ECO:0000259" key="2">
    <source>
        <dbReference type="Pfam" id="PF03432"/>
    </source>
</evidence>
<feature type="coiled-coil region" evidence="1">
    <location>
        <begin position="411"/>
        <end position="442"/>
    </location>
</feature>